<feature type="domain" description="Cadherin" evidence="19">
    <location>
        <begin position="375"/>
        <end position="470"/>
    </location>
</feature>
<dbReference type="PROSITE" id="PS00232">
    <property type="entry name" value="CADHERIN_1"/>
    <property type="match status" value="13"/>
</dbReference>
<feature type="domain" description="Cadherin" evidence="19">
    <location>
        <begin position="3573"/>
        <end position="3681"/>
    </location>
</feature>
<keyword evidence="11" id="KW-0325">Glycoprotein</keyword>
<dbReference type="SUPFAM" id="SSF49899">
    <property type="entry name" value="Concanavalin A-like lectins/glucanases"/>
    <property type="match status" value="1"/>
</dbReference>
<feature type="compositionally biased region" description="Basic and acidic residues" evidence="14">
    <location>
        <begin position="4367"/>
        <end position="4379"/>
    </location>
</feature>
<keyword evidence="2 13" id="KW-0245">EGF-like domain</keyword>
<feature type="domain" description="Cadherin" evidence="19">
    <location>
        <begin position="2518"/>
        <end position="2621"/>
    </location>
</feature>
<evidence type="ECO:0000256" key="10">
    <source>
        <dbReference type="ARBA" id="ARBA00023157"/>
    </source>
</evidence>
<dbReference type="GO" id="GO:0031175">
    <property type="term" value="P:neuron projection development"/>
    <property type="evidence" value="ECO:0007669"/>
    <property type="project" value="TreeGrafter"/>
</dbReference>
<feature type="disulfide bond" evidence="13">
    <location>
        <begin position="4163"/>
        <end position="4172"/>
    </location>
</feature>
<dbReference type="FunFam" id="2.60.40.60:FF:000065">
    <property type="entry name" value="FAT atypical cadherin 1"/>
    <property type="match status" value="1"/>
</dbReference>
<feature type="domain" description="Cadherin" evidence="19">
    <location>
        <begin position="1255"/>
        <end position="1347"/>
    </location>
</feature>
<dbReference type="CDD" id="cd00110">
    <property type="entry name" value="LamG"/>
    <property type="match status" value="1"/>
</dbReference>
<feature type="domain" description="Cadherin" evidence="19">
    <location>
        <begin position="2416"/>
        <end position="2517"/>
    </location>
</feature>
<dbReference type="FunFam" id="2.60.40.60:FF:000051">
    <property type="entry name" value="FAT atypical cadherin 1"/>
    <property type="match status" value="1"/>
</dbReference>
<evidence type="ECO:0000256" key="16">
    <source>
        <dbReference type="SAM" id="SignalP"/>
    </source>
</evidence>
<dbReference type="PRINTS" id="PR00205">
    <property type="entry name" value="CADHERIN"/>
</dbReference>
<feature type="domain" description="Cadherin" evidence="19">
    <location>
        <begin position="1793"/>
        <end position="1906"/>
    </location>
</feature>
<feature type="domain" description="Cadherin" evidence="19">
    <location>
        <begin position="2730"/>
        <end position="2835"/>
    </location>
</feature>
<dbReference type="FunFam" id="2.60.40.60:FF:000015">
    <property type="entry name" value="FAT atypical cadherin 1"/>
    <property type="match status" value="2"/>
</dbReference>
<feature type="domain" description="Cadherin" evidence="19">
    <location>
        <begin position="1363"/>
        <end position="1483"/>
    </location>
</feature>
<evidence type="ECO:0000313" key="20">
    <source>
        <dbReference type="Ensembl" id="ENSCCRP00015046250.1"/>
    </source>
</evidence>
<reference evidence="20" key="1">
    <citation type="submission" date="2025-08" db="UniProtKB">
        <authorList>
            <consortium name="Ensembl"/>
        </authorList>
    </citation>
    <scope>IDENTIFICATION</scope>
</reference>
<feature type="domain" description="Cadherin" evidence="19">
    <location>
        <begin position="2208"/>
        <end position="2308"/>
    </location>
</feature>
<dbReference type="PROSITE" id="PS01186">
    <property type="entry name" value="EGF_2"/>
    <property type="match status" value="1"/>
</dbReference>
<feature type="domain" description="Cadherin" evidence="19">
    <location>
        <begin position="2955"/>
        <end position="3059"/>
    </location>
</feature>
<dbReference type="InterPro" id="IPR001881">
    <property type="entry name" value="EGF-like_Ca-bd_dom"/>
</dbReference>
<dbReference type="Gene3D" id="2.60.120.200">
    <property type="match status" value="1"/>
</dbReference>
<feature type="domain" description="Cadherin" evidence="19">
    <location>
        <begin position="2836"/>
        <end position="2954"/>
    </location>
</feature>
<evidence type="ECO:0000256" key="12">
    <source>
        <dbReference type="PROSITE-ProRule" id="PRU00043"/>
    </source>
</evidence>
<dbReference type="SMART" id="SM00181">
    <property type="entry name" value="EGF"/>
    <property type="match status" value="3"/>
</dbReference>
<dbReference type="FunFam" id="2.60.40.60:FF:000053">
    <property type="entry name" value="FAT atypical cadherin 3"/>
    <property type="match status" value="1"/>
</dbReference>
<dbReference type="FunFam" id="2.60.40.60:FF:000037">
    <property type="entry name" value="FAT atypical cadherin 1"/>
    <property type="match status" value="1"/>
</dbReference>
<dbReference type="PROSITE" id="PS01187">
    <property type="entry name" value="EGF_CA"/>
    <property type="match status" value="1"/>
</dbReference>
<dbReference type="GO" id="GO:0045296">
    <property type="term" value="F:cadherin binding"/>
    <property type="evidence" value="ECO:0007669"/>
    <property type="project" value="TreeGrafter"/>
</dbReference>
<dbReference type="InterPro" id="IPR039808">
    <property type="entry name" value="Cadherin"/>
</dbReference>
<dbReference type="PANTHER" id="PTHR24027">
    <property type="entry name" value="CADHERIN-23"/>
    <property type="match status" value="1"/>
</dbReference>
<feature type="domain" description="Cadherin" evidence="19">
    <location>
        <begin position="1484"/>
        <end position="1589"/>
    </location>
</feature>
<feature type="domain" description="Cadherin" evidence="19">
    <location>
        <begin position="3478"/>
        <end position="3538"/>
    </location>
</feature>
<dbReference type="CDD" id="cd00054">
    <property type="entry name" value="EGF_CA"/>
    <property type="match status" value="1"/>
</dbReference>
<sequence length="4379" mass="481578">MAINSYPWGSMRIHLTSFSLLLLHLLPCLGQLQEPGSSTFQFTASIYNATIYENSAARTFIRTEVKMGISLSKLSPLDIKYSIESGDDEGLFQAEEFVLGDFCFLRIRNNGGSAAILNREVQNNYTLTVKATSKGGLEAYVTVNVQIMDMNDLRPLFSPTSYTTVISESAPLGASVAQVTATDADIGSNGEFYYFFREDVEEFAVHPTSGVVSLTAKVNADKNSRFDLEVLAVDRGMKVYGNSGISSTAKLVISVVRINEYAPTLTAVTRYPLISDKEPVYAIVTVEDLDEGPNGEIEWVAIIAGDPQEQFVFDRAPLGNEYKLKMSEPVNWDKFPYGCNLTFQAKDRGTPPRLSNTQSVQLLVKKPQSVQVSFEKKIYNTSVTEIAPRGTIIETVRISPRPPVVSYALSLTSDSVYFIINPFTGVISTAQQFTTLNQELFDLEVMETVSGLTAKVQITVEDANDNYPVFTSTSYKVSINESIPIGTIILTVTAVDDDKGDNGCITYSIASLQPLPFIINQNTGELMTSKELDFESSLETYVFAVRASDWGSPYRREGEVNVTVQVLNINDNQPLFERVSCKGTIGRDFPVGQTIIIMSAIDIDELVLVKYEILSGNEQDIFTLNPDSGMLSLIRPLYATSVKNEKFNLKIAASDGELLSEPTFVNISLVKGRMPARSFSCRDTNVAQKLAEKVLKRATAISKSKVEEGYTDLFSVNRQTPQFESFPSDIVVREDMPMGTSVLQVNTNDGDTGFNGRILHAISDGNVDSCFNIDMESGLIYIYQPLDRERSDRYFLNITIYDLGLPQRSSWRLLTVNIDDVNDNSPKFSLESYTAIIPENAAVGTEVIQVTASDEDLGQNGEVSYTLLTSTHLFAINSETGSVYVSSQLDRESISDFTLKIQARDKAERGNQMFSETTLRVYLEDVNDCAPTFIPRSYSCRVLEDLPIGAVIAWLQTQDPDLGSGGWVRYSLPNDFNGTFKIHAESGTIKVAKDLDYEKQQFYNLSVVAEDLGFPVKLRSESYLEVEVIDVNENLNEPYFSEIAVRGTVKENSRHGTSVLQVTAQDDDKGRDGVIRYSINARSGLGRFSIDEETGIYSDRYEISLDCETQDSYWLTVYALDRGVVPLSASVEVFIQVEDVNDNAPLTSEPIYHPYVMENSPKDVSVVRIQAQDLDVTASDSRLMYRITAGNPQNFFSINSNTGLITTTSRKLDREQQAEHFLEVTVIDGGGIFRQSTVWVIVHVQDENDNTPEFKEPVYRISLPERDRNKRGDPVYRVFAYDRDEGSNADLTYSIVDGNNEGKFVIDAKTAMVSSRKMVTAGGYDILTIKAIDNGTPQKWSTARLHIEWIRKPVPSPLPLRFTAAIYNFTVAENAKVYESVGMVSVWQTETPLWFDIIGGRTSREMFYIPQSSCGGNCSSDSGNYDGPFDIQRGMGTIVIARPLDAETQSLYNMTVQVTDGTDTATTQIYIKVLDSNDNSPIFSERTYEVLVSEDTPADTEVLRVRARDKDERAKLSYSIHGSVDPASMRMFRINPGTGVMYTADRLDYETRTQHILTIMVKDQEFPYYRDLARIIVTLEDANDQPPFFTRTIYDSTVFESAPPGTSALQVIALDRDSGRNGEIVYSIDAGNTGGIFGIDPLSGIISVARELDLTTVGFYTLTVRSTDGGTPALSSTTTARIAISLSDFSSPKFAQQEYQAEITENVAIGTFVILVCAISRTTLIYDIIQGNDEKRFKINRYTGVITTQRNFDFEMTSSYMLVIQAVNMAEIASSVTVCIQVVDENDNPPVFQELSYTGTISEAAPINSVVISEDGKPLVIEATDADKNHNALLVFQIVEDTAKLFFTVDSGTGSIRTIAKLDYEKFSAFYFSVNVRDSGRPQLTAEKPAKVLIRVVNINDSPPQFSQEAYNTVLLLPTYVGVEVLRVEAADPDMTTNLMYYLTDSNLEHFEMDSSSGVVTVKNNKLSKDRYRFSVKVSDGRYICTALVTVLVREAIDSGLLFSQTSYSSSVLENSVNITTVSIVNAVGNRLNEPLKYTLLNAGRHFTIHPTSGVIQTTGVSFDREKQELYELVVEASREYDQLRVARVTVRVEVEDVNDNAPEFLGLPYYAAVQVDADPGSSIFQVSVTDLDKGINGDVYYELKEDHPHFEVNNLTGELTLKKAFDADLSNVEYPLVVLARDAGYPSLFTVVELPVTVVNKAMPVFDKSFYCISVREDIAESTPILCINATSPEGQNIIYTIVEGDPSFQFDIGFDSGVISVIYPLDYETTPYYRLTIRSTDTLTGARSEVDVDIVVVDVNDNGPAFRNVSYTTTLPENSMIGSSVIQLWATDKDSEKNSVISYQILSDGFNSTDYFHIDSTSGLVLTARLLDYELTPSFSFIVRATDNGFPSQSSEVTVTVLVSDVNDNPPSFSQPLYEAFVSELAPRGHIVTCVQASDADSSDAENLRYSILTGDEKMNFIIDTQTGVISLSGQRRQGIRSAYNINVSVSDGVFTNTAQVNIRVMGANLYSPVFSQRFYLAEVRENAPAGTRVIQVRATDEDSGIFGQVMYSFINDLGKTQFYIGADGLITTAQKLDRENPVNRDIVLTVMALDGGGRASFCTVRVILADENDNAPRFRAIEYRVSIKANMPMGSLVTQIQAQDPDSGDNGRVSYSLYSETRLPLVDVLEIEPDSGWMVTKGSMAHLRGTVLSFFVKATDGGIPAKHSLVSAFIHVLPPDANVPSFTQPQYSYTVPEDTPVGTVLGSVYLSPGQTAFFSVVNGETGESNQGGTFLVERETGILRLVNPLDYELINIYRFKVAATMRQALVESMSVVDVEVKVLDVNDNKPLFETSSYVAMVMEGMPRGTRVIQVRALDPDWGSNGQVYYNLGPTLNQEQDKASRSKSAAGVMFVIDSKTGWITTLGDLDHEMCPSYTFNVVASDLGEGVSLSSTAIVTVAITDVNDNPPTFEREYYRGAVRESDPLGEVVSVLSTRDGDSSDQNRLVSFHITGGNPKGVFALAPIQGEWKVFVKRPLDREEQDRYLLNITASDGLFVTRIGVEVTVMDANDNSPICNQAQYEGSFPEDVPINTAILTVGATDLDSGVNAEIQYSLFGIGVEDFYMDANTGELKTASLLDRERTASYKLIAQATDGGGLFCRSEISLTILDINDNAPSFAFTRFMASVYENAAPKALLTRLWANDPDEGLNRKIVYSLVDSAGGMFSTDPSSGVVILEKPLDREVQDSYQIRIKATDRAGGDGSLSTEVDLTIIVLDVNDNPPVFQKQDYAVTVPEDVTVGTEVIRVFATSSDIGVNAEIYYRFFSGNELGKFSIDESTGIISVADDLDYELCKDFFLNVEAFDGGMSPLRATTIVTIELLDVNDNSPSFSEDIYNVLISEDVAIGETITRLFAEDLDSQINGRITYSILKGDRGNQFWIDPVTGLLKVNKALDRETVSSYSLSVQAFDSGSPAKSTTVNVNIEIADVNDNPPIFSPANASAVIQLNKPAGTTILTLSVSDKDSPRNGAPFEFRIVSGNEGNAFSLNQNGELRTSRVFGPDARDSGKPRLSSTSFVFVRVIGDSLFKPVAFPLEINIVMAADVFPGGIIGKIYATDRDENDVLSFSQRSQTKSLFKISRQDGKIVALNGLEPGRYSLNATVSDGRFSVMVGISVQVEQATDEMVQNAVTLRFQDLSPEDFVDVYMEELKKVLRTSLFGDETGVIDGPDPLHILGVQPLGRSSQLEVLLAVENPDGGYMGPGELALKLEEAKGFLKGALRVVSVLDQSCSEELECGERVCELTLSLDPIGLVPYTTSRVSFVSPRFSRKETCTCPGGICPSSLELCDGQTCPSDMQCVRSGPTAPSLCQCLPDTLDKCAGQTSLSFAGNSYIKYRVTDSDWSGDMKLALRIRTLQSQGVIMYTRADPCTLLKIEEGRLWFQMDCDNRLDILGISGRPINDGSWHTVTLELSSNYTLLSLDDSYVERRRSARAPVRIWPLAADGSLFFGAQVLHGPVGRSAQRPPRAQEGFQGCLGSIMLNGNELPLQNKRSRYAEVAGLSDVKLGCVLYPDPCLGRPCQNGASCTKLSSGGEKLKVCLPQFTGSRCEMEVTSCVPSPCQNGGDCKAVGNTFLCGCLKAKCTSCSLTQSFVHRCDEDVNECEREECENGGVCVNTFGAFYCNCTAGFDGQFCGQPLDGPDTQAEALSYIGPAEIIGIGVLLFVVLVLLTLLAAFRKKVLRKDWKANYIAGGPPQVMVRPTAYTLPRCQGIPQGEMEKAEGGLATFSCPPQMSTFQADPPHILGMPRRGVAVCSVAPNLPPSMSPNPSERSHIRKPPWEEEEEDEEDDENNATDHQFQAVEWEDRGYPADGEEAYRTEGNELSLSSGFEEKHPHCDKCYA</sequence>
<evidence type="ECO:0000256" key="8">
    <source>
        <dbReference type="ARBA" id="ARBA00022989"/>
    </source>
</evidence>
<feature type="domain" description="Cadherin" evidence="19">
    <location>
        <begin position="2622"/>
        <end position="2729"/>
    </location>
</feature>
<accession>A0A8C1V8H5</accession>
<dbReference type="Pfam" id="PF00028">
    <property type="entry name" value="Cadherin"/>
    <property type="match status" value="27"/>
</dbReference>
<proteinExistence type="predicted"/>
<dbReference type="FunFam" id="2.60.40.60:FF:000080">
    <property type="entry name" value="FAT atypical cadherin 1"/>
    <property type="match status" value="1"/>
</dbReference>
<dbReference type="SUPFAM" id="SSF57196">
    <property type="entry name" value="EGF/Laminin"/>
    <property type="match status" value="2"/>
</dbReference>
<feature type="domain" description="Cadherin" evidence="19">
    <location>
        <begin position="2106"/>
        <end position="2207"/>
    </location>
</feature>
<feature type="domain" description="Cadherin" evidence="19">
    <location>
        <begin position="3060"/>
        <end position="3161"/>
    </location>
</feature>
<dbReference type="InterPro" id="IPR001791">
    <property type="entry name" value="Laminin_G"/>
</dbReference>
<evidence type="ECO:0000259" key="17">
    <source>
        <dbReference type="PROSITE" id="PS50025"/>
    </source>
</evidence>
<dbReference type="FunFam" id="2.60.40.60:FF:000071">
    <property type="entry name" value="FAT atypical cadherin 1"/>
    <property type="match status" value="1"/>
</dbReference>
<dbReference type="Ensembl" id="ENSCCRT00015047800.1">
    <property type="protein sequence ID" value="ENSCCRP00015046250.1"/>
    <property type="gene ID" value="ENSCCRG00015017252.1"/>
</dbReference>
<feature type="region of interest" description="Disordered" evidence="14">
    <location>
        <begin position="4296"/>
        <end position="4379"/>
    </location>
</feature>
<dbReference type="FunFam" id="2.60.40.60:FF:000058">
    <property type="entry name" value="FAT atypical cadherin 3"/>
    <property type="match status" value="1"/>
</dbReference>
<dbReference type="SUPFAM" id="SSF49313">
    <property type="entry name" value="Cadherin-like"/>
    <property type="match status" value="33"/>
</dbReference>
<feature type="compositionally biased region" description="Acidic residues" evidence="14">
    <location>
        <begin position="4318"/>
        <end position="4330"/>
    </location>
</feature>
<evidence type="ECO:0000256" key="3">
    <source>
        <dbReference type="ARBA" id="ARBA00022692"/>
    </source>
</evidence>
<feature type="domain" description="Cadherin" evidence="19">
    <location>
        <begin position="1907"/>
        <end position="2003"/>
    </location>
</feature>
<dbReference type="FunFam" id="2.60.40.60:FF:000061">
    <property type="entry name" value="FAT atypical cadherin 3"/>
    <property type="match status" value="2"/>
</dbReference>
<dbReference type="GO" id="GO:0007156">
    <property type="term" value="P:homophilic cell adhesion via plasma membrane adhesion molecules"/>
    <property type="evidence" value="ECO:0007669"/>
    <property type="project" value="InterPro"/>
</dbReference>
<dbReference type="FunFam" id="2.60.40.60:FF:000064">
    <property type="entry name" value="FAT atypical cadherin 1"/>
    <property type="match status" value="1"/>
</dbReference>
<dbReference type="InterPro" id="IPR000742">
    <property type="entry name" value="EGF"/>
</dbReference>
<evidence type="ECO:0000256" key="4">
    <source>
        <dbReference type="ARBA" id="ARBA00022729"/>
    </source>
</evidence>
<feature type="domain" description="Cadherin" evidence="19">
    <location>
        <begin position="584"/>
        <end position="679"/>
    </location>
</feature>
<organism evidence="20 21">
    <name type="scientific">Cyprinus carpio</name>
    <name type="common">Common carp</name>
    <dbReference type="NCBI Taxonomy" id="7962"/>
    <lineage>
        <taxon>Eukaryota</taxon>
        <taxon>Metazoa</taxon>
        <taxon>Chordata</taxon>
        <taxon>Craniata</taxon>
        <taxon>Vertebrata</taxon>
        <taxon>Euteleostomi</taxon>
        <taxon>Actinopterygii</taxon>
        <taxon>Neopterygii</taxon>
        <taxon>Teleostei</taxon>
        <taxon>Ostariophysi</taxon>
        <taxon>Cypriniformes</taxon>
        <taxon>Cyprinidae</taxon>
        <taxon>Cyprininae</taxon>
        <taxon>Cyprinus</taxon>
    </lineage>
</organism>
<feature type="compositionally biased region" description="Basic and acidic residues" evidence="14">
    <location>
        <begin position="4341"/>
        <end position="4358"/>
    </location>
</feature>
<keyword evidence="7" id="KW-0130">Cell adhesion</keyword>
<feature type="signal peptide" evidence="16">
    <location>
        <begin position="1"/>
        <end position="30"/>
    </location>
</feature>
<dbReference type="InterPro" id="IPR020894">
    <property type="entry name" value="Cadherin_CS"/>
</dbReference>
<dbReference type="FunFam" id="2.60.40.60:FF:000066">
    <property type="entry name" value="FAT atypical cadherin 1"/>
    <property type="match status" value="1"/>
</dbReference>
<feature type="domain" description="EGF-like" evidence="18">
    <location>
        <begin position="4137"/>
        <end position="4173"/>
    </location>
</feature>
<keyword evidence="3 15" id="KW-0812">Transmembrane</keyword>
<dbReference type="PROSITE" id="PS50268">
    <property type="entry name" value="CADHERIN_2"/>
    <property type="match status" value="33"/>
</dbReference>
<feature type="transmembrane region" description="Helical" evidence="15">
    <location>
        <begin position="4194"/>
        <end position="4214"/>
    </location>
</feature>
<dbReference type="FunFam" id="2.60.40.60:FF:000021">
    <property type="entry name" value="FAT atypical cadherin 1"/>
    <property type="match status" value="2"/>
</dbReference>
<dbReference type="FunFam" id="2.60.40.60:FF:000035">
    <property type="entry name" value="Protocadherin Fat 3"/>
    <property type="match status" value="1"/>
</dbReference>
<dbReference type="FunFam" id="2.60.40.60:FF:000013">
    <property type="entry name" value="Cadherin EGF LAG seven-pass G-type receptor"/>
    <property type="match status" value="3"/>
</dbReference>
<evidence type="ECO:0000256" key="5">
    <source>
        <dbReference type="ARBA" id="ARBA00022737"/>
    </source>
</evidence>
<dbReference type="CDD" id="cd11304">
    <property type="entry name" value="Cadherin_repeat"/>
    <property type="match status" value="32"/>
</dbReference>
<dbReference type="InterPro" id="IPR013320">
    <property type="entry name" value="ConA-like_dom_sf"/>
</dbReference>
<dbReference type="GO" id="GO:0008013">
    <property type="term" value="F:beta-catenin binding"/>
    <property type="evidence" value="ECO:0007669"/>
    <property type="project" value="TreeGrafter"/>
</dbReference>
<feature type="chain" id="PRO_5034087309" evidence="16">
    <location>
        <begin position="31"/>
        <end position="4379"/>
    </location>
</feature>
<dbReference type="FunFam" id="2.60.40.60:FF:000165">
    <property type="entry name" value="FAT atypical cadherin 3"/>
    <property type="match status" value="1"/>
</dbReference>
<dbReference type="GO" id="GO:0005509">
    <property type="term" value="F:calcium ion binding"/>
    <property type="evidence" value="ECO:0007669"/>
    <property type="project" value="UniProtKB-UniRule"/>
</dbReference>
<dbReference type="SMART" id="SM00179">
    <property type="entry name" value="EGF_CA"/>
    <property type="match status" value="1"/>
</dbReference>
<feature type="domain" description="Cadherin" evidence="19">
    <location>
        <begin position="471"/>
        <end position="576"/>
    </location>
</feature>
<dbReference type="Proteomes" id="UP000694700">
    <property type="component" value="Unplaced"/>
</dbReference>
<evidence type="ECO:0000256" key="6">
    <source>
        <dbReference type="ARBA" id="ARBA00022837"/>
    </source>
</evidence>
<feature type="domain" description="Cadherin" evidence="19">
    <location>
        <begin position="3162"/>
        <end position="3267"/>
    </location>
</feature>
<dbReference type="Gene3D" id="2.10.25.10">
    <property type="entry name" value="Laminin"/>
    <property type="match status" value="2"/>
</dbReference>
<dbReference type="FunFam" id="2.60.40.60:FF:000084">
    <property type="entry name" value="FAT atypical cadherin 3"/>
    <property type="match status" value="1"/>
</dbReference>
<dbReference type="InterPro" id="IPR015919">
    <property type="entry name" value="Cadherin-like_sf"/>
</dbReference>
<feature type="domain" description="Cadherin" evidence="19">
    <location>
        <begin position="724"/>
        <end position="828"/>
    </location>
</feature>
<dbReference type="SMART" id="SM00282">
    <property type="entry name" value="LamG"/>
    <property type="match status" value="1"/>
</dbReference>
<feature type="domain" description="Cadherin" evidence="19">
    <location>
        <begin position="934"/>
        <end position="1040"/>
    </location>
</feature>
<feature type="domain" description="Cadherin" evidence="19">
    <location>
        <begin position="1590"/>
        <end position="1694"/>
    </location>
</feature>
<evidence type="ECO:0000313" key="21">
    <source>
        <dbReference type="Proteomes" id="UP000694700"/>
    </source>
</evidence>
<dbReference type="Pfam" id="PF02210">
    <property type="entry name" value="Laminin_G_2"/>
    <property type="match status" value="1"/>
</dbReference>
<name>A0A8C1V8H5_CYPCA</name>
<evidence type="ECO:0000256" key="11">
    <source>
        <dbReference type="ARBA" id="ARBA00023180"/>
    </source>
</evidence>
<dbReference type="FunFam" id="2.60.40.60:FF:000026">
    <property type="entry name" value="FAT atypical cadherin 1"/>
    <property type="match status" value="2"/>
</dbReference>
<evidence type="ECO:0000259" key="18">
    <source>
        <dbReference type="PROSITE" id="PS50026"/>
    </source>
</evidence>
<protein>
    <submittedName>
        <fullName evidence="20">FAT atypical cadherin 3b</fullName>
    </submittedName>
</protein>
<feature type="domain" description="Cadherin" evidence="19">
    <location>
        <begin position="43"/>
        <end position="157"/>
    </location>
</feature>
<feature type="domain" description="Cadherin" evidence="19">
    <location>
        <begin position="2004"/>
        <end position="2105"/>
    </location>
</feature>
<dbReference type="InterPro" id="IPR000152">
    <property type="entry name" value="EGF-type_Asp/Asn_hydroxyl_site"/>
</dbReference>
<feature type="domain" description="Cadherin" evidence="19">
    <location>
        <begin position="1695"/>
        <end position="1792"/>
    </location>
</feature>
<evidence type="ECO:0000256" key="15">
    <source>
        <dbReference type="SAM" id="Phobius"/>
    </source>
</evidence>
<feature type="disulfide bond" evidence="13">
    <location>
        <begin position="4078"/>
        <end position="4087"/>
    </location>
</feature>
<evidence type="ECO:0000256" key="1">
    <source>
        <dbReference type="ARBA" id="ARBA00004479"/>
    </source>
</evidence>
<evidence type="ECO:0000256" key="9">
    <source>
        <dbReference type="ARBA" id="ARBA00023136"/>
    </source>
</evidence>
<keyword evidence="4 16" id="KW-0732">Signal</keyword>
<evidence type="ECO:0000256" key="13">
    <source>
        <dbReference type="PROSITE-ProRule" id="PRU00076"/>
    </source>
</evidence>
<dbReference type="PROSITE" id="PS00010">
    <property type="entry name" value="ASX_HYDROXYL"/>
    <property type="match status" value="1"/>
</dbReference>
<dbReference type="FunFam" id="2.60.40.60:FF:000033">
    <property type="entry name" value="FAT atypical cadherin 1"/>
    <property type="match status" value="1"/>
</dbReference>
<comment type="caution">
    <text evidence="13">Lacks conserved residue(s) required for the propagation of feature annotation.</text>
</comment>
<dbReference type="InterPro" id="IPR018097">
    <property type="entry name" value="EGF_Ca-bd_CS"/>
</dbReference>
<dbReference type="Gene3D" id="2.60.40.60">
    <property type="entry name" value="Cadherins"/>
    <property type="match status" value="32"/>
</dbReference>
<dbReference type="PROSITE" id="PS50025">
    <property type="entry name" value="LAM_G_DOMAIN"/>
    <property type="match status" value="1"/>
</dbReference>
<evidence type="ECO:0000256" key="7">
    <source>
        <dbReference type="ARBA" id="ARBA00022889"/>
    </source>
</evidence>
<dbReference type="FunFam" id="2.60.40.60:FF:000032">
    <property type="entry name" value="FAT atypical cadherin 1"/>
    <property type="match status" value="1"/>
</dbReference>
<dbReference type="FunFam" id="2.60.40.60:FF:000052">
    <property type="entry name" value="FAT atypical cadherin 1"/>
    <property type="match status" value="1"/>
</dbReference>
<keyword evidence="10 13" id="KW-1015">Disulfide bond</keyword>
<feature type="domain" description="Cadherin" evidence="19">
    <location>
        <begin position="1148"/>
        <end position="1254"/>
    </location>
</feature>
<dbReference type="PANTHER" id="PTHR24027:SF438">
    <property type="entry name" value="CADHERIN 23"/>
    <property type="match status" value="1"/>
</dbReference>
<keyword evidence="6 12" id="KW-0106">Calcium</keyword>
<dbReference type="FunFam" id="2.60.40.60:FF:000024">
    <property type="entry name" value="FAT atypical cadherin 3"/>
    <property type="match status" value="1"/>
</dbReference>
<comment type="subcellular location">
    <subcellularLocation>
        <location evidence="1">Membrane</location>
        <topology evidence="1">Single-pass type I membrane protein</topology>
    </subcellularLocation>
</comment>
<keyword evidence="9 15" id="KW-0472">Membrane</keyword>
<feature type="domain" description="Laminin G" evidence="17">
    <location>
        <begin position="3862"/>
        <end position="4047"/>
    </location>
</feature>
<feature type="domain" description="Cadherin" evidence="19">
    <location>
        <begin position="1041"/>
        <end position="1147"/>
    </location>
</feature>
<feature type="domain" description="Cadherin" evidence="19">
    <location>
        <begin position="3268"/>
        <end position="3372"/>
    </location>
</feature>
<feature type="domain" description="Cadherin" evidence="19">
    <location>
        <begin position="829"/>
        <end position="933"/>
    </location>
</feature>
<dbReference type="SMART" id="SM00112">
    <property type="entry name" value="CA"/>
    <property type="match status" value="33"/>
</dbReference>
<keyword evidence="8 15" id="KW-1133">Transmembrane helix</keyword>
<feature type="domain" description="Cadherin" evidence="19">
    <location>
        <begin position="2309"/>
        <end position="2415"/>
    </location>
</feature>
<feature type="domain" description="Cadherin" evidence="19">
    <location>
        <begin position="158"/>
        <end position="265"/>
    </location>
</feature>
<dbReference type="PROSITE" id="PS50026">
    <property type="entry name" value="EGF_3"/>
    <property type="match status" value="2"/>
</dbReference>
<dbReference type="FunFam" id="2.60.40.60:FF:000041">
    <property type="entry name" value="FAT atypical cadherin 1"/>
    <property type="match status" value="1"/>
</dbReference>
<dbReference type="InterPro" id="IPR002126">
    <property type="entry name" value="Cadherin-like_dom"/>
</dbReference>
<evidence type="ECO:0000256" key="2">
    <source>
        <dbReference type="ARBA" id="ARBA00022536"/>
    </source>
</evidence>
<dbReference type="PROSITE" id="PS00022">
    <property type="entry name" value="EGF_1"/>
    <property type="match status" value="1"/>
</dbReference>
<evidence type="ECO:0000259" key="19">
    <source>
        <dbReference type="PROSITE" id="PS50268"/>
    </source>
</evidence>
<dbReference type="GO" id="GO:0016477">
    <property type="term" value="P:cell migration"/>
    <property type="evidence" value="ECO:0007669"/>
    <property type="project" value="TreeGrafter"/>
</dbReference>
<dbReference type="FunFam" id="2.60.40.60:FF:000039">
    <property type="entry name" value="FAT atypical cadherin 3"/>
    <property type="match status" value="1"/>
</dbReference>
<feature type="domain" description="EGF-like" evidence="18">
    <location>
        <begin position="4050"/>
        <end position="4088"/>
    </location>
</feature>
<feature type="domain" description="Cadherin" evidence="19">
    <location>
        <begin position="3373"/>
        <end position="3477"/>
    </location>
</feature>
<evidence type="ECO:0000256" key="14">
    <source>
        <dbReference type="SAM" id="MobiDB-lite"/>
    </source>
</evidence>
<dbReference type="GO" id="GO:0009653">
    <property type="term" value="P:anatomical structure morphogenesis"/>
    <property type="evidence" value="ECO:0007669"/>
    <property type="project" value="UniProtKB-ARBA"/>
</dbReference>
<dbReference type="GO" id="GO:0016342">
    <property type="term" value="C:catenin complex"/>
    <property type="evidence" value="ECO:0007669"/>
    <property type="project" value="TreeGrafter"/>
</dbReference>
<keyword evidence="5" id="KW-0677">Repeat</keyword>
<dbReference type="FunFam" id="2.60.40.60:FF:000067">
    <property type="entry name" value="FAT atypical cadherin 1"/>
    <property type="match status" value="1"/>
</dbReference>
<dbReference type="FunFam" id="2.60.40.60:FF:000059">
    <property type="entry name" value="FAT atypical cadherin 3"/>
    <property type="match status" value="1"/>
</dbReference>